<accession>A0ABV5AVK5</accession>
<feature type="transmembrane region" description="Helical" evidence="7">
    <location>
        <begin position="266"/>
        <end position="286"/>
    </location>
</feature>
<keyword evidence="6 7" id="KW-0472">Membrane</keyword>
<reference evidence="9 10" key="1">
    <citation type="submission" date="2024-09" db="EMBL/GenBank/DDBJ databases">
        <title>Paenibacillus zeirhizospherea sp. nov., isolated from surface of the maize (Zea mays) roots in a horticulture field, Hungary.</title>
        <authorList>
            <person name="Marton D."/>
            <person name="Farkas M."/>
            <person name="Bedics A."/>
            <person name="Toth E."/>
            <person name="Tancsics A."/>
            <person name="Boka K."/>
            <person name="Maroti G."/>
            <person name="Kriszt B."/>
            <person name="Cserhati M."/>
        </authorList>
    </citation>
    <scope>NUCLEOTIDE SEQUENCE [LARGE SCALE GENOMIC DNA]</scope>
    <source>
        <strain evidence="9 10">KCTC 33519</strain>
    </source>
</reference>
<dbReference type="EMBL" id="JBHHMI010000014">
    <property type="protein sequence ID" value="MFB5268245.1"/>
    <property type="molecule type" value="Genomic_DNA"/>
</dbReference>
<dbReference type="PROSITE" id="PS50850">
    <property type="entry name" value="MFS"/>
    <property type="match status" value="1"/>
</dbReference>
<feature type="domain" description="Major facilitator superfamily (MFS) profile" evidence="8">
    <location>
        <begin position="22"/>
        <end position="408"/>
    </location>
</feature>
<evidence type="ECO:0000256" key="1">
    <source>
        <dbReference type="ARBA" id="ARBA00004651"/>
    </source>
</evidence>
<keyword evidence="4 7" id="KW-0812">Transmembrane</keyword>
<feature type="transmembrane region" description="Helical" evidence="7">
    <location>
        <begin position="231"/>
        <end position="254"/>
    </location>
</feature>
<dbReference type="PRINTS" id="PR01035">
    <property type="entry name" value="TCRTETA"/>
</dbReference>
<keyword evidence="5 7" id="KW-1133">Transmembrane helix</keyword>
<dbReference type="Gene3D" id="1.20.1250.20">
    <property type="entry name" value="MFS general substrate transporter like domains"/>
    <property type="match status" value="2"/>
</dbReference>
<dbReference type="InterPro" id="IPR020846">
    <property type="entry name" value="MFS_dom"/>
</dbReference>
<feature type="transmembrane region" description="Helical" evidence="7">
    <location>
        <begin position="384"/>
        <end position="401"/>
    </location>
</feature>
<evidence type="ECO:0000313" key="10">
    <source>
        <dbReference type="Proteomes" id="UP001580346"/>
    </source>
</evidence>
<name>A0ABV5AVK5_9BACL</name>
<dbReference type="InterPro" id="IPR001958">
    <property type="entry name" value="Tet-R_TetA/multi-R_MdtG-like"/>
</dbReference>
<keyword evidence="10" id="KW-1185">Reference proteome</keyword>
<evidence type="ECO:0000256" key="7">
    <source>
        <dbReference type="SAM" id="Phobius"/>
    </source>
</evidence>
<keyword evidence="3" id="KW-1003">Cell membrane</keyword>
<feature type="transmembrane region" description="Helical" evidence="7">
    <location>
        <begin position="181"/>
        <end position="200"/>
    </location>
</feature>
<feature type="transmembrane region" description="Helical" evidence="7">
    <location>
        <begin position="322"/>
        <end position="344"/>
    </location>
</feature>
<feature type="transmembrane region" description="Helical" evidence="7">
    <location>
        <begin position="118"/>
        <end position="137"/>
    </location>
</feature>
<comment type="caution">
    <text evidence="9">The sequence shown here is derived from an EMBL/GenBank/DDBJ whole genome shotgun (WGS) entry which is preliminary data.</text>
</comment>
<gene>
    <name evidence="9" type="ORF">ACE41H_15880</name>
</gene>
<evidence type="ECO:0000256" key="2">
    <source>
        <dbReference type="ARBA" id="ARBA00022448"/>
    </source>
</evidence>
<feature type="transmembrane region" description="Helical" evidence="7">
    <location>
        <begin position="149"/>
        <end position="169"/>
    </location>
</feature>
<feature type="transmembrane region" description="Helical" evidence="7">
    <location>
        <begin position="356"/>
        <end position="378"/>
    </location>
</feature>
<dbReference type="PANTHER" id="PTHR43414:SF1">
    <property type="entry name" value="PEPTIDE PERMEASE"/>
    <property type="match status" value="1"/>
</dbReference>
<dbReference type="Pfam" id="PF07690">
    <property type="entry name" value="MFS_1"/>
    <property type="match status" value="1"/>
</dbReference>
<comment type="subcellular location">
    <subcellularLocation>
        <location evidence="1">Cell membrane</location>
        <topology evidence="1">Multi-pass membrane protein</topology>
    </subcellularLocation>
</comment>
<evidence type="ECO:0000256" key="3">
    <source>
        <dbReference type="ARBA" id="ARBA00022475"/>
    </source>
</evidence>
<dbReference type="RefSeq" id="WP_375356408.1">
    <property type="nucleotide sequence ID" value="NZ_JBHHMI010000014.1"/>
</dbReference>
<proteinExistence type="predicted"/>
<evidence type="ECO:0000313" key="9">
    <source>
        <dbReference type="EMBL" id="MFB5268245.1"/>
    </source>
</evidence>
<evidence type="ECO:0000256" key="6">
    <source>
        <dbReference type="ARBA" id="ARBA00023136"/>
    </source>
</evidence>
<organism evidence="9 10">
    <name type="scientific">Paenibacillus enshidis</name>
    <dbReference type="NCBI Taxonomy" id="1458439"/>
    <lineage>
        <taxon>Bacteria</taxon>
        <taxon>Bacillati</taxon>
        <taxon>Bacillota</taxon>
        <taxon>Bacilli</taxon>
        <taxon>Bacillales</taxon>
        <taxon>Paenibacillaceae</taxon>
        <taxon>Paenibacillus</taxon>
    </lineage>
</organism>
<feature type="transmembrane region" description="Helical" evidence="7">
    <location>
        <begin position="93"/>
        <end position="112"/>
    </location>
</feature>
<sequence>MMQKKGMTTKGRLAEMEGWKRSLYILCVGQFLAMASVSCVTPFLPLYLQELGVHGQAEVMLWSGAIYGANLLSAFFLGPLWGRLADRYGRKPMLLRSGFGMALTITLMSVVSNPLELLLLRLLNGMLSGFSPAAIALTAKNSPQERSGYALGLLHSSSVGGTICGPLLGGALADQFGFASVFLYIGIGIFAASLVVLFGVHEQREDRGAKVQTNGLRGDFQEIMSRRAMPALLVSAFLQRAAMVGTLPFIPLYVQMLAPDSDNVALLAGFTAAAMGVANMLAAPQLGRLGDRHGQRRVLSGSLLGAVLLMIPQTFVQQLWQLIVLRFCSGACLGGVGPSLNVLVRRCAPSGMESRAFSYLNCAQMAGGLLGSIGMGWLAAAFGLRYIFVGSAILLAVNLVWMKTADRHTMLANMNAAEIQETTYKRNHAR</sequence>
<keyword evidence="2" id="KW-0813">Transport</keyword>
<dbReference type="PANTHER" id="PTHR43414">
    <property type="entry name" value="MULTIDRUG RESISTANCE PROTEIN MDTG"/>
    <property type="match status" value="1"/>
</dbReference>
<evidence type="ECO:0000259" key="8">
    <source>
        <dbReference type="PROSITE" id="PS50850"/>
    </source>
</evidence>
<evidence type="ECO:0000256" key="4">
    <source>
        <dbReference type="ARBA" id="ARBA00022692"/>
    </source>
</evidence>
<feature type="transmembrane region" description="Helical" evidence="7">
    <location>
        <begin position="59"/>
        <end position="81"/>
    </location>
</feature>
<evidence type="ECO:0000256" key="5">
    <source>
        <dbReference type="ARBA" id="ARBA00022989"/>
    </source>
</evidence>
<protein>
    <submittedName>
        <fullName evidence="9">MFS transporter</fullName>
    </submittedName>
</protein>
<dbReference type="InterPro" id="IPR011701">
    <property type="entry name" value="MFS"/>
</dbReference>
<dbReference type="InterPro" id="IPR036259">
    <property type="entry name" value="MFS_trans_sf"/>
</dbReference>
<dbReference type="Proteomes" id="UP001580346">
    <property type="component" value="Unassembled WGS sequence"/>
</dbReference>
<dbReference type="SUPFAM" id="SSF103473">
    <property type="entry name" value="MFS general substrate transporter"/>
    <property type="match status" value="1"/>
</dbReference>
<feature type="transmembrane region" description="Helical" evidence="7">
    <location>
        <begin position="298"/>
        <end position="316"/>
    </location>
</feature>
<feature type="transmembrane region" description="Helical" evidence="7">
    <location>
        <begin position="21"/>
        <end position="47"/>
    </location>
</feature>